<evidence type="ECO:0000256" key="4">
    <source>
        <dbReference type="ARBA" id="ARBA00022692"/>
    </source>
</evidence>
<dbReference type="GO" id="GO:0008381">
    <property type="term" value="F:mechanosensitive monoatomic ion channel activity"/>
    <property type="evidence" value="ECO:0007669"/>
    <property type="project" value="InterPro"/>
</dbReference>
<dbReference type="InterPro" id="IPR049142">
    <property type="entry name" value="MS_channel_1st"/>
</dbReference>
<evidence type="ECO:0000256" key="2">
    <source>
        <dbReference type="ARBA" id="ARBA00008017"/>
    </source>
</evidence>
<dbReference type="InterPro" id="IPR006686">
    <property type="entry name" value="MscS_channel_CS"/>
</dbReference>
<feature type="domain" description="Mechanosensitive ion channel MscS C-terminal" evidence="9">
    <location>
        <begin position="200"/>
        <end position="281"/>
    </location>
</feature>
<protein>
    <recommendedName>
        <fullName evidence="7">Small-conductance mechanosensitive channel</fullName>
    </recommendedName>
</protein>
<dbReference type="Pfam" id="PF21088">
    <property type="entry name" value="MS_channel_1st"/>
    <property type="match status" value="1"/>
</dbReference>
<dbReference type="InterPro" id="IPR010920">
    <property type="entry name" value="LSM_dom_sf"/>
</dbReference>
<dbReference type="GO" id="GO:0005886">
    <property type="term" value="C:plasma membrane"/>
    <property type="evidence" value="ECO:0007669"/>
    <property type="project" value="UniProtKB-SubCell"/>
</dbReference>
<keyword evidence="7" id="KW-0813">Transport</keyword>
<comment type="subunit">
    <text evidence="7">Homoheptamer.</text>
</comment>
<dbReference type="SUPFAM" id="SSF82689">
    <property type="entry name" value="Mechanosensitive channel protein MscS (YggB), C-terminal domain"/>
    <property type="match status" value="1"/>
</dbReference>
<accession>A0AAU7P4E2</accession>
<reference evidence="11" key="1">
    <citation type="submission" date="2024-02" db="EMBL/GenBank/DDBJ databases">
        <title>Complete genome sequence of Xanthomonas sp. 10-10.</title>
        <authorList>
            <person name="Biessy A."/>
            <person name="Ciotola M."/>
            <person name="Cadieux M."/>
            <person name="Soufiane B."/>
            <person name="Laforest M."/>
            <person name="Filion M."/>
        </authorList>
    </citation>
    <scope>NUCLEOTIDE SEQUENCE</scope>
    <source>
        <strain evidence="11">10-10</strain>
    </source>
</reference>
<proteinExistence type="inferred from homology"/>
<keyword evidence="7" id="KW-0407">Ion channel</keyword>
<evidence type="ECO:0000256" key="7">
    <source>
        <dbReference type="RuleBase" id="RU369025"/>
    </source>
</evidence>
<dbReference type="SUPFAM" id="SSF50182">
    <property type="entry name" value="Sm-like ribonucleoproteins"/>
    <property type="match status" value="1"/>
</dbReference>
<dbReference type="Pfam" id="PF21082">
    <property type="entry name" value="MS_channel_3rd"/>
    <property type="match status" value="1"/>
</dbReference>
<dbReference type="Gene3D" id="3.30.70.100">
    <property type="match status" value="1"/>
</dbReference>
<keyword evidence="5 7" id="KW-1133">Transmembrane helix</keyword>
<comment type="caution">
    <text evidence="7">Lacks conserved residue(s) required for the propagation of feature annotation.</text>
</comment>
<dbReference type="InterPro" id="IPR049278">
    <property type="entry name" value="MS_channel_C"/>
</dbReference>
<dbReference type="EMBL" id="CP144460">
    <property type="protein sequence ID" value="XBS36138.1"/>
    <property type="molecule type" value="Genomic_DNA"/>
</dbReference>
<dbReference type="InterPro" id="IPR045275">
    <property type="entry name" value="MscS_archaea/bacteria_type"/>
</dbReference>
<dbReference type="InterPro" id="IPR008910">
    <property type="entry name" value="MSC_TM_helix"/>
</dbReference>
<keyword evidence="6 7" id="KW-0472">Membrane</keyword>
<dbReference type="RefSeq" id="WP_259167812.1">
    <property type="nucleotide sequence ID" value="NZ_CP144460.1"/>
</dbReference>
<feature type="transmembrane region" description="Helical" evidence="7">
    <location>
        <begin position="106"/>
        <end position="124"/>
    </location>
</feature>
<dbReference type="InterPro" id="IPR023408">
    <property type="entry name" value="MscS_beta-dom_sf"/>
</dbReference>
<evidence type="ECO:0000259" key="9">
    <source>
        <dbReference type="Pfam" id="PF21082"/>
    </source>
</evidence>
<evidence type="ECO:0000259" key="8">
    <source>
        <dbReference type="Pfam" id="PF00924"/>
    </source>
</evidence>
<feature type="domain" description="Mechanosensitive ion channel transmembrane helices 2/3" evidence="10">
    <location>
        <begin position="84"/>
        <end position="125"/>
    </location>
</feature>
<dbReference type="Gene3D" id="2.30.30.60">
    <property type="match status" value="1"/>
</dbReference>
<dbReference type="AlphaFoldDB" id="A0AAU7P4E2"/>
<dbReference type="PANTHER" id="PTHR30221:SF1">
    <property type="entry name" value="SMALL-CONDUCTANCE MECHANOSENSITIVE CHANNEL"/>
    <property type="match status" value="1"/>
</dbReference>
<feature type="domain" description="Mechanosensitive ion channel MscS" evidence="8">
    <location>
        <begin position="126"/>
        <end position="192"/>
    </location>
</feature>
<evidence type="ECO:0000256" key="1">
    <source>
        <dbReference type="ARBA" id="ARBA00004651"/>
    </source>
</evidence>
<dbReference type="Pfam" id="PF00924">
    <property type="entry name" value="MS_channel_2nd"/>
    <property type="match status" value="1"/>
</dbReference>
<keyword evidence="4 7" id="KW-0812">Transmembrane</keyword>
<name>A0AAU7P4E2_9XANT</name>
<keyword evidence="3" id="KW-1003">Cell membrane</keyword>
<dbReference type="Pfam" id="PF05552">
    <property type="entry name" value="MS_channel_1st_1"/>
    <property type="match status" value="1"/>
</dbReference>
<organism evidence="11">
    <name type="scientific">Xanthomonas sp. 10-10</name>
    <dbReference type="NCBI Taxonomy" id="3115848"/>
    <lineage>
        <taxon>Bacteria</taxon>
        <taxon>Pseudomonadati</taxon>
        <taxon>Pseudomonadota</taxon>
        <taxon>Gammaproteobacteria</taxon>
        <taxon>Lysobacterales</taxon>
        <taxon>Lysobacteraceae</taxon>
        <taxon>Xanthomonas</taxon>
    </lineage>
</organism>
<evidence type="ECO:0000256" key="5">
    <source>
        <dbReference type="ARBA" id="ARBA00022989"/>
    </source>
</evidence>
<feature type="transmembrane region" description="Helical" evidence="7">
    <location>
        <begin position="81"/>
        <end position="100"/>
    </location>
</feature>
<comment type="similarity">
    <text evidence="2 7">Belongs to the MscS (TC 1.A.23) family.</text>
</comment>
<feature type="transmembrane region" description="Helical" evidence="7">
    <location>
        <begin position="40"/>
        <end position="58"/>
    </location>
</feature>
<evidence type="ECO:0000256" key="6">
    <source>
        <dbReference type="ARBA" id="ARBA00023136"/>
    </source>
</evidence>
<sequence length="322" mass="34657">MGMLGAVLAAAAGAAAATTKTVVAVPKQPTGWDKVDWAQILLNWGVALVILVVGMWLAKQLSQWLHRALTRARIEITLTNFLRNVVYALLLVLVFVSALSKIGVPPTSLIAVLGAAGLAVGLALKDSLSNIAAGVMLIVLRPMRDGDHVVIAGQEGIVDEIRIFQTRLRSFDERMITLPNSTITTAPIVNYSTLPNRRLEVTVGVGYGDDLKKAQQLLLQIAKDNPNILQSPAPFVQVTNLGESTVDLMLFAYATNGNFGAAKSTTLEQIRNQLLENGLNIPYPQRDLHVYHHDADGKPIGDLLRKGIADDGDLTKGPPLAR</sequence>
<evidence type="ECO:0000259" key="10">
    <source>
        <dbReference type="Pfam" id="PF21088"/>
    </source>
</evidence>
<keyword evidence="7" id="KW-0406">Ion transport</keyword>
<dbReference type="Gene3D" id="1.10.287.1260">
    <property type="match status" value="1"/>
</dbReference>
<dbReference type="PROSITE" id="PS01246">
    <property type="entry name" value="UPF0003"/>
    <property type="match status" value="1"/>
</dbReference>
<evidence type="ECO:0000313" key="11">
    <source>
        <dbReference type="EMBL" id="XBS36138.1"/>
    </source>
</evidence>
<dbReference type="InterPro" id="IPR006685">
    <property type="entry name" value="MscS_channel_2nd"/>
</dbReference>
<comment type="function">
    <text evidence="7">Mechanosensitive channel that participates in the regulation of osmotic pressure changes within the cell, opening in response to stretch forces in the membrane lipid bilayer, without the need for other proteins. Contributes to normal resistance to hypoosmotic shock. Forms an ion channel of 1.0 nanosiemens conductance with a slight preference for anions.</text>
</comment>
<dbReference type="SUPFAM" id="SSF82861">
    <property type="entry name" value="Mechanosensitive channel protein MscS (YggB), transmembrane region"/>
    <property type="match status" value="1"/>
</dbReference>
<evidence type="ECO:0000256" key="3">
    <source>
        <dbReference type="ARBA" id="ARBA00022475"/>
    </source>
</evidence>
<dbReference type="PANTHER" id="PTHR30221">
    <property type="entry name" value="SMALL-CONDUCTANCE MECHANOSENSITIVE CHANNEL"/>
    <property type="match status" value="1"/>
</dbReference>
<dbReference type="InterPro" id="IPR011014">
    <property type="entry name" value="MscS_channel_TM-2"/>
</dbReference>
<comment type="subcellular location">
    <subcellularLocation>
        <location evidence="7">Cell inner membrane</location>
        <topology evidence="7">Multi-pass membrane protein</topology>
    </subcellularLocation>
    <subcellularLocation>
        <location evidence="1">Cell membrane</location>
        <topology evidence="1">Multi-pass membrane protein</topology>
    </subcellularLocation>
</comment>
<dbReference type="InterPro" id="IPR011066">
    <property type="entry name" value="MscS_channel_C_sf"/>
</dbReference>
<keyword evidence="7" id="KW-0997">Cell inner membrane</keyword>
<gene>
    <name evidence="11" type="ORF">VZ068_11450</name>
</gene>